<dbReference type="AlphaFoldDB" id="A0AAV5KDR4"/>
<feature type="transmembrane region" description="Helical" evidence="1">
    <location>
        <begin position="180"/>
        <end position="201"/>
    </location>
</feature>
<proteinExistence type="predicted"/>
<dbReference type="PANTHER" id="PTHR36000">
    <property type="entry name" value="DEFECTIVE 1273 PROTEIN, PUTATIVE-RELATED"/>
    <property type="match status" value="1"/>
</dbReference>
<dbReference type="PANTHER" id="PTHR36000:SF2">
    <property type="entry name" value="DEFECTIVE 1273 PROTEIN, PUTATIVE-RELATED"/>
    <property type="match status" value="1"/>
</dbReference>
<evidence type="ECO:0000313" key="2">
    <source>
        <dbReference type="EMBL" id="GKV22728.1"/>
    </source>
</evidence>
<reference evidence="2 3" key="1">
    <citation type="journal article" date="2021" name="Commun. Biol.">
        <title>The genome of Shorea leprosula (Dipterocarpaceae) highlights the ecological relevance of drought in aseasonal tropical rainforests.</title>
        <authorList>
            <person name="Ng K.K.S."/>
            <person name="Kobayashi M.J."/>
            <person name="Fawcett J.A."/>
            <person name="Hatakeyama M."/>
            <person name="Paape T."/>
            <person name="Ng C.H."/>
            <person name="Ang C.C."/>
            <person name="Tnah L.H."/>
            <person name="Lee C.T."/>
            <person name="Nishiyama T."/>
            <person name="Sese J."/>
            <person name="O'Brien M.J."/>
            <person name="Copetti D."/>
            <person name="Mohd Noor M.I."/>
            <person name="Ong R.C."/>
            <person name="Putra M."/>
            <person name="Sireger I.Z."/>
            <person name="Indrioko S."/>
            <person name="Kosugi Y."/>
            <person name="Izuno A."/>
            <person name="Isagi Y."/>
            <person name="Lee S.L."/>
            <person name="Shimizu K.K."/>
        </authorList>
    </citation>
    <scope>NUCLEOTIDE SEQUENCE [LARGE SCALE GENOMIC DNA]</scope>
    <source>
        <strain evidence="2">214</strain>
    </source>
</reference>
<dbReference type="Proteomes" id="UP001054252">
    <property type="component" value="Unassembled WGS sequence"/>
</dbReference>
<keyword evidence="1" id="KW-1133">Transmembrane helix</keyword>
<keyword evidence="3" id="KW-1185">Reference proteome</keyword>
<accession>A0AAV5KDR4</accession>
<keyword evidence="1" id="KW-0812">Transmembrane</keyword>
<keyword evidence="1" id="KW-0472">Membrane</keyword>
<sequence>MAIIPFSSRSHSASNSHQSFTKMALRTPSPSLQGIKGSFLYFKANRCGLNIKSDGVILHTKPIICAVAADESGDSGKLNLEHVIEKARRMWDSSPEPVKKFPWNRALENFIQLIVDLTVAVVKYLSIPLLAVTSLGEMSYCAHVKKLAIVPVPLLIGFVVAGVLRNTVLELSFLLKDAEVPWHLILIAIFFTLIKLPGPYYPFWGRIFIPHLANGALWRTVWSMFLWYRRPKMASGSSAHHN</sequence>
<evidence type="ECO:0000313" key="3">
    <source>
        <dbReference type="Proteomes" id="UP001054252"/>
    </source>
</evidence>
<evidence type="ECO:0008006" key="4">
    <source>
        <dbReference type="Google" id="ProtNLM"/>
    </source>
</evidence>
<feature type="transmembrane region" description="Helical" evidence="1">
    <location>
        <begin position="109"/>
        <end position="127"/>
    </location>
</feature>
<evidence type="ECO:0000256" key="1">
    <source>
        <dbReference type="SAM" id="Phobius"/>
    </source>
</evidence>
<feature type="transmembrane region" description="Helical" evidence="1">
    <location>
        <begin position="147"/>
        <end position="168"/>
    </location>
</feature>
<organism evidence="2 3">
    <name type="scientific">Rubroshorea leprosula</name>
    <dbReference type="NCBI Taxonomy" id="152421"/>
    <lineage>
        <taxon>Eukaryota</taxon>
        <taxon>Viridiplantae</taxon>
        <taxon>Streptophyta</taxon>
        <taxon>Embryophyta</taxon>
        <taxon>Tracheophyta</taxon>
        <taxon>Spermatophyta</taxon>
        <taxon>Magnoliopsida</taxon>
        <taxon>eudicotyledons</taxon>
        <taxon>Gunneridae</taxon>
        <taxon>Pentapetalae</taxon>
        <taxon>rosids</taxon>
        <taxon>malvids</taxon>
        <taxon>Malvales</taxon>
        <taxon>Dipterocarpaceae</taxon>
        <taxon>Rubroshorea</taxon>
    </lineage>
</organism>
<gene>
    <name evidence="2" type="ORF">SLEP1_g32569</name>
</gene>
<comment type="caution">
    <text evidence="2">The sequence shown here is derived from an EMBL/GenBank/DDBJ whole genome shotgun (WGS) entry which is preliminary data.</text>
</comment>
<dbReference type="EMBL" id="BPVZ01000061">
    <property type="protein sequence ID" value="GKV22728.1"/>
    <property type="molecule type" value="Genomic_DNA"/>
</dbReference>
<name>A0AAV5KDR4_9ROSI</name>
<protein>
    <recommendedName>
        <fullName evidence="4">Embryo defective 1273</fullName>
    </recommendedName>
</protein>